<dbReference type="EMBL" id="CP123000">
    <property type="protein sequence ID" value="WGI68684.1"/>
    <property type="molecule type" value="Genomic_DNA"/>
</dbReference>
<evidence type="ECO:0000313" key="2">
    <source>
        <dbReference type="EMBL" id="WGI68684.1"/>
    </source>
</evidence>
<reference evidence="2 3" key="1">
    <citation type="submission" date="2023-04" db="EMBL/GenBank/DDBJ databases">
        <title>Neorhizobium petrolearium OS53, complete genome.</title>
        <authorList>
            <person name="Yu T."/>
        </authorList>
    </citation>
    <scope>NUCLEOTIDE SEQUENCE [LARGE SCALE GENOMIC DNA]</scope>
    <source>
        <strain evidence="2 3">OS53</strain>
    </source>
</reference>
<keyword evidence="1" id="KW-1133">Transmembrane helix</keyword>
<gene>
    <name evidence="2" type="ORF">QEO92_00860</name>
</gene>
<accession>A0ABY8M2J3</accession>
<protein>
    <submittedName>
        <fullName evidence="2">Uncharacterized protein</fullName>
    </submittedName>
</protein>
<proteinExistence type="predicted"/>
<keyword evidence="1" id="KW-0472">Membrane</keyword>
<sequence>MFGLLDWLKIAGGAGIGFVACLTINAFVWLPAARDEARQQERAAALQKSMELIEERGKTNAEIRNLDDAGLCAALGGLYVNGACQ</sequence>
<name>A0ABY8M2J3_9HYPH</name>
<dbReference type="RefSeq" id="WP_227701844.1">
    <property type="nucleotide sequence ID" value="NZ_CP123000.1"/>
</dbReference>
<evidence type="ECO:0000256" key="1">
    <source>
        <dbReference type="SAM" id="Phobius"/>
    </source>
</evidence>
<feature type="transmembrane region" description="Helical" evidence="1">
    <location>
        <begin position="12"/>
        <end position="32"/>
    </location>
</feature>
<evidence type="ECO:0000313" key="3">
    <source>
        <dbReference type="Proteomes" id="UP001227095"/>
    </source>
</evidence>
<keyword evidence="1" id="KW-0812">Transmembrane</keyword>
<keyword evidence="3" id="KW-1185">Reference proteome</keyword>
<organism evidence="2 3">
    <name type="scientific">Neorhizobium petrolearium</name>
    <dbReference type="NCBI Taxonomy" id="515361"/>
    <lineage>
        <taxon>Bacteria</taxon>
        <taxon>Pseudomonadati</taxon>
        <taxon>Pseudomonadota</taxon>
        <taxon>Alphaproteobacteria</taxon>
        <taxon>Hyphomicrobiales</taxon>
        <taxon>Rhizobiaceae</taxon>
        <taxon>Rhizobium/Agrobacterium group</taxon>
        <taxon>Neorhizobium</taxon>
    </lineage>
</organism>
<dbReference type="Proteomes" id="UP001227095">
    <property type="component" value="Chromosome"/>
</dbReference>